<name>A0A7X6GZQ6_9RHOB</name>
<keyword evidence="4" id="KW-1133">Transmembrane helix</keyword>
<dbReference type="CDD" id="cd16917">
    <property type="entry name" value="HATPase_UhpB-NarQ-NarX-like"/>
    <property type="match status" value="1"/>
</dbReference>
<protein>
    <submittedName>
        <fullName evidence="6">Histidine kinase</fullName>
    </submittedName>
</protein>
<dbReference type="PANTHER" id="PTHR24421">
    <property type="entry name" value="NITRATE/NITRITE SENSOR PROTEIN NARX-RELATED"/>
    <property type="match status" value="1"/>
</dbReference>
<dbReference type="GO" id="GO:0000160">
    <property type="term" value="P:phosphorelay signal transduction system"/>
    <property type="evidence" value="ECO:0007669"/>
    <property type="project" value="UniProtKB-KW"/>
</dbReference>
<accession>A0A7X6GZQ6</accession>
<proteinExistence type="predicted"/>
<evidence type="ECO:0000313" key="7">
    <source>
        <dbReference type="Proteomes" id="UP000526408"/>
    </source>
</evidence>
<keyword evidence="2 6" id="KW-0418">Kinase</keyword>
<dbReference type="InterPro" id="IPR005467">
    <property type="entry name" value="His_kinase_dom"/>
</dbReference>
<reference evidence="6 7" key="1">
    <citation type="submission" date="2020-04" db="EMBL/GenBank/DDBJ databases">
        <authorList>
            <person name="Yoon J."/>
        </authorList>
    </citation>
    <scope>NUCLEOTIDE SEQUENCE [LARGE SCALE GENOMIC DNA]</scope>
    <source>
        <strain evidence="6 7">KMU-115</strain>
    </source>
</reference>
<keyword evidence="3" id="KW-0902">Two-component regulatory system</keyword>
<comment type="caution">
    <text evidence="6">The sequence shown here is derived from an EMBL/GenBank/DDBJ whole genome shotgun (WGS) entry which is preliminary data.</text>
</comment>
<feature type="transmembrane region" description="Helical" evidence="4">
    <location>
        <begin position="280"/>
        <end position="300"/>
    </location>
</feature>
<dbReference type="Pfam" id="PF02518">
    <property type="entry name" value="HATPase_c"/>
    <property type="match status" value="1"/>
</dbReference>
<sequence>MPRRLAPIVLLSTAVAASLVLAAIMLGLAMDQRWLGLRLSVEPHLEIPIETAGPWINRIVPGGPLDAAMNPADPEPYAALTAIGTADGPLLRLVPGDQLEEPDTLPTYADFNAFLDRQGAIAAIQGASRVVVEITPHLGTPQLVEVATTRQRPVGSLPATFWIQIGVGLAGFWIGAWVWILRRGDWAARCLALAGAGLMLSAFAASVYSTRELAIPADLFRVLSAVNHAGALAFGVGMIGLFLIYPRRLVGNRWLAVPAVVLAAWQAADVLQLTDGPPTGFHLAVVLAMLAIVVLVAIQFRLTRGDPVARAALRWLGLSVAVGAGAFVITIIAPNLLGLRPALPQGVAFLFFLLIYVGVALGVARFRLFQLDDWAFRILFYVVGALLLLGLDALLIVTIVNDRVPAFALSLVIITVLWLPLREELARRILRRREPSRENLFRAVVDVALTPPEEDQTARWRTLLETVFQPLSLRQKAGIATAAVADNGVALEVPGAPGLPGYRLEYAGYGRKLFSLRDRDVALELHAMLGHALRSRAAYEQGAEEERERIARDIHDNIGVQLMGALHSRETDRKDMMIRETLTDLRDIINNASSPELAFDELLADLRSQISEHLFAAGVGLRWVAESDDTGALPIATAHTLRSIVREAVRNAIAHGAPHEVQVEVRQADGTLSIRVADDGRGFDTAGTVPGNGLTNMRARAESLGGTCEIASGPGGSSVAVRIPARPEAGAP</sequence>
<dbReference type="InterPro" id="IPR036890">
    <property type="entry name" value="HATPase_C_sf"/>
</dbReference>
<dbReference type="Gene3D" id="3.30.565.10">
    <property type="entry name" value="Histidine kinase-like ATPase, C-terminal domain"/>
    <property type="match status" value="1"/>
</dbReference>
<dbReference type="EMBL" id="JAAZQQ010000004">
    <property type="protein sequence ID" value="NKX45350.1"/>
    <property type="molecule type" value="Genomic_DNA"/>
</dbReference>
<organism evidence="6 7">
    <name type="scientific">Roseicyclus persicicus</name>
    <dbReference type="NCBI Taxonomy" id="2650661"/>
    <lineage>
        <taxon>Bacteria</taxon>
        <taxon>Pseudomonadati</taxon>
        <taxon>Pseudomonadota</taxon>
        <taxon>Alphaproteobacteria</taxon>
        <taxon>Rhodobacterales</taxon>
        <taxon>Roseobacteraceae</taxon>
        <taxon>Roseicyclus</taxon>
    </lineage>
</organism>
<dbReference type="SMART" id="SM00387">
    <property type="entry name" value="HATPase_c"/>
    <property type="match status" value="1"/>
</dbReference>
<keyword evidence="7" id="KW-1185">Reference proteome</keyword>
<dbReference type="PANTHER" id="PTHR24421:SF58">
    <property type="entry name" value="SIGNAL TRANSDUCTION HISTIDINE-PROTEIN KINASE_PHOSPHATASE UHPB"/>
    <property type="match status" value="1"/>
</dbReference>
<feature type="domain" description="Histidine kinase" evidence="5">
    <location>
        <begin position="549"/>
        <end position="727"/>
    </location>
</feature>
<dbReference type="GO" id="GO:0016301">
    <property type="term" value="F:kinase activity"/>
    <property type="evidence" value="ECO:0007669"/>
    <property type="project" value="UniProtKB-KW"/>
</dbReference>
<feature type="transmembrane region" description="Helical" evidence="4">
    <location>
        <begin position="161"/>
        <end position="181"/>
    </location>
</feature>
<feature type="transmembrane region" description="Helical" evidence="4">
    <location>
        <begin position="252"/>
        <end position="268"/>
    </location>
</feature>
<dbReference type="PROSITE" id="PS50109">
    <property type="entry name" value="HIS_KIN"/>
    <property type="match status" value="1"/>
</dbReference>
<dbReference type="InterPro" id="IPR050482">
    <property type="entry name" value="Sensor_HK_TwoCompSys"/>
</dbReference>
<evidence type="ECO:0000256" key="3">
    <source>
        <dbReference type="ARBA" id="ARBA00023012"/>
    </source>
</evidence>
<keyword evidence="4" id="KW-0812">Transmembrane</keyword>
<feature type="transmembrane region" description="Helical" evidence="4">
    <location>
        <begin position="228"/>
        <end position="245"/>
    </location>
</feature>
<evidence type="ECO:0000256" key="4">
    <source>
        <dbReference type="SAM" id="Phobius"/>
    </source>
</evidence>
<dbReference type="RefSeq" id="WP_168623746.1">
    <property type="nucleotide sequence ID" value="NZ_JAAZQQ010000004.1"/>
</dbReference>
<dbReference type="Proteomes" id="UP000526408">
    <property type="component" value="Unassembled WGS sequence"/>
</dbReference>
<evidence type="ECO:0000256" key="2">
    <source>
        <dbReference type="ARBA" id="ARBA00022777"/>
    </source>
</evidence>
<feature type="transmembrane region" description="Helical" evidence="4">
    <location>
        <begin position="404"/>
        <end position="421"/>
    </location>
</feature>
<dbReference type="SUPFAM" id="SSF55874">
    <property type="entry name" value="ATPase domain of HSP90 chaperone/DNA topoisomerase II/histidine kinase"/>
    <property type="match status" value="1"/>
</dbReference>
<dbReference type="AlphaFoldDB" id="A0A7X6GZQ6"/>
<keyword evidence="1" id="KW-0808">Transferase</keyword>
<feature type="transmembrane region" description="Helical" evidence="4">
    <location>
        <begin position="188"/>
        <end position="208"/>
    </location>
</feature>
<dbReference type="InterPro" id="IPR003594">
    <property type="entry name" value="HATPase_dom"/>
</dbReference>
<feature type="transmembrane region" description="Helical" evidence="4">
    <location>
        <begin position="378"/>
        <end position="398"/>
    </location>
</feature>
<evidence type="ECO:0000313" key="6">
    <source>
        <dbReference type="EMBL" id="NKX45350.1"/>
    </source>
</evidence>
<keyword evidence="4" id="KW-0472">Membrane</keyword>
<gene>
    <name evidence="6" type="ORF">HCU73_12210</name>
</gene>
<evidence type="ECO:0000256" key="1">
    <source>
        <dbReference type="ARBA" id="ARBA00022679"/>
    </source>
</evidence>
<feature type="transmembrane region" description="Helical" evidence="4">
    <location>
        <begin position="346"/>
        <end position="366"/>
    </location>
</feature>
<feature type="transmembrane region" description="Helical" evidence="4">
    <location>
        <begin position="312"/>
        <end position="334"/>
    </location>
</feature>
<evidence type="ECO:0000259" key="5">
    <source>
        <dbReference type="PROSITE" id="PS50109"/>
    </source>
</evidence>